<evidence type="ECO:0000313" key="1">
    <source>
        <dbReference type="EMBL" id="KAI9161555.1"/>
    </source>
</evidence>
<evidence type="ECO:0000313" key="2">
    <source>
        <dbReference type="Proteomes" id="UP001064489"/>
    </source>
</evidence>
<accession>A0AAD5IEZ3</accession>
<sequence>MLESVNSLPKAAQGSVHHRYFGGCPTPLKDILDRLRREGFDEADYVIKLGYVYFLSHIMLGREYRCIGRWRLDFDWFGWKAEKGENETGIFAIDEMVLQEETTTIGKKNSLPRRFDPLAVVGPELHKHVGYDPENEAGRRGTRGHANDLRSYIESCFEQIDLKIDKLRADIHALVPPVPIASQPTWSTEYTRSFAESSIRRYDMEEIGEAEVDDEQQGEFEVEDDQVDTQQDIDNYNDGEDVVRELNNVLGNCYGVVTRNLI</sequence>
<proteinExistence type="predicted"/>
<organism evidence="1 2">
    <name type="scientific">Acer negundo</name>
    <name type="common">Box elder</name>
    <dbReference type="NCBI Taxonomy" id="4023"/>
    <lineage>
        <taxon>Eukaryota</taxon>
        <taxon>Viridiplantae</taxon>
        <taxon>Streptophyta</taxon>
        <taxon>Embryophyta</taxon>
        <taxon>Tracheophyta</taxon>
        <taxon>Spermatophyta</taxon>
        <taxon>Magnoliopsida</taxon>
        <taxon>eudicotyledons</taxon>
        <taxon>Gunneridae</taxon>
        <taxon>Pentapetalae</taxon>
        <taxon>rosids</taxon>
        <taxon>malvids</taxon>
        <taxon>Sapindales</taxon>
        <taxon>Sapindaceae</taxon>
        <taxon>Hippocastanoideae</taxon>
        <taxon>Acereae</taxon>
        <taxon>Acer</taxon>
    </lineage>
</organism>
<comment type="caution">
    <text evidence="1">The sequence shown here is derived from an EMBL/GenBank/DDBJ whole genome shotgun (WGS) entry which is preliminary data.</text>
</comment>
<dbReference type="AlphaFoldDB" id="A0AAD5IEZ3"/>
<reference evidence="1" key="2">
    <citation type="submission" date="2023-02" db="EMBL/GenBank/DDBJ databases">
        <authorList>
            <person name="Swenson N.G."/>
            <person name="Wegrzyn J.L."/>
            <person name="Mcevoy S.L."/>
        </authorList>
    </citation>
    <scope>NUCLEOTIDE SEQUENCE</scope>
    <source>
        <strain evidence="1">91603</strain>
        <tissue evidence="1">Leaf</tissue>
    </source>
</reference>
<keyword evidence="2" id="KW-1185">Reference proteome</keyword>
<protein>
    <submittedName>
        <fullName evidence="1">Uncharacterized protein</fullName>
    </submittedName>
</protein>
<dbReference type="EMBL" id="JAJSOW010000106">
    <property type="protein sequence ID" value="KAI9161555.1"/>
    <property type="molecule type" value="Genomic_DNA"/>
</dbReference>
<dbReference type="Proteomes" id="UP001064489">
    <property type="component" value="Chromosome 2"/>
</dbReference>
<name>A0AAD5IEZ3_ACENE</name>
<reference evidence="1" key="1">
    <citation type="journal article" date="2022" name="Plant J.">
        <title>Strategies of tolerance reflected in two North American maple genomes.</title>
        <authorList>
            <person name="McEvoy S.L."/>
            <person name="Sezen U.U."/>
            <person name="Trouern-Trend A."/>
            <person name="McMahon S.M."/>
            <person name="Schaberg P.G."/>
            <person name="Yang J."/>
            <person name="Wegrzyn J.L."/>
            <person name="Swenson N.G."/>
        </authorList>
    </citation>
    <scope>NUCLEOTIDE SEQUENCE</scope>
    <source>
        <strain evidence="1">91603</strain>
    </source>
</reference>
<gene>
    <name evidence="1" type="ORF">LWI28_018614</name>
</gene>